<accession>A0A4C1TI66</accession>
<protein>
    <submittedName>
        <fullName evidence="1">Uncharacterized protein</fullName>
    </submittedName>
</protein>
<dbReference type="AlphaFoldDB" id="A0A4C1TI66"/>
<proteinExistence type="predicted"/>
<organism evidence="1 2">
    <name type="scientific">Eumeta variegata</name>
    <name type="common">Bagworm moth</name>
    <name type="synonym">Eumeta japonica</name>
    <dbReference type="NCBI Taxonomy" id="151549"/>
    <lineage>
        <taxon>Eukaryota</taxon>
        <taxon>Metazoa</taxon>
        <taxon>Ecdysozoa</taxon>
        <taxon>Arthropoda</taxon>
        <taxon>Hexapoda</taxon>
        <taxon>Insecta</taxon>
        <taxon>Pterygota</taxon>
        <taxon>Neoptera</taxon>
        <taxon>Endopterygota</taxon>
        <taxon>Lepidoptera</taxon>
        <taxon>Glossata</taxon>
        <taxon>Ditrysia</taxon>
        <taxon>Tineoidea</taxon>
        <taxon>Psychidae</taxon>
        <taxon>Oiketicinae</taxon>
        <taxon>Eumeta</taxon>
    </lineage>
</organism>
<gene>
    <name evidence="1" type="ORF">EVAR_10449_1</name>
</gene>
<dbReference type="EMBL" id="BGZK01000060">
    <property type="protein sequence ID" value="GBP13876.1"/>
    <property type="molecule type" value="Genomic_DNA"/>
</dbReference>
<evidence type="ECO:0000313" key="2">
    <source>
        <dbReference type="Proteomes" id="UP000299102"/>
    </source>
</evidence>
<reference evidence="1 2" key="1">
    <citation type="journal article" date="2019" name="Commun. Biol.">
        <title>The bagworm genome reveals a unique fibroin gene that provides high tensile strength.</title>
        <authorList>
            <person name="Kono N."/>
            <person name="Nakamura H."/>
            <person name="Ohtoshi R."/>
            <person name="Tomita M."/>
            <person name="Numata K."/>
            <person name="Arakawa K."/>
        </authorList>
    </citation>
    <scope>NUCLEOTIDE SEQUENCE [LARGE SCALE GENOMIC DNA]</scope>
</reference>
<comment type="caution">
    <text evidence="1">The sequence shown here is derived from an EMBL/GenBank/DDBJ whole genome shotgun (WGS) entry which is preliminary data.</text>
</comment>
<dbReference type="Proteomes" id="UP000299102">
    <property type="component" value="Unassembled WGS sequence"/>
</dbReference>
<sequence length="182" mass="20612">MQPDYGETVHGMRVQFLNTLEPDFGLVREAASLILVFRGSSLKRISAEWRVTVRLAWHAVRATLRCTASSIVQTPSFLFASAQAHETYNTISSITEIYMVLTISIFRPHVTLATRAKPLYMLIALLQALATWRMNVNFLSIVRPRRRYSPTRLICSPSMCTTGSSYLSFLLSTIEFVLDLSF</sequence>
<evidence type="ECO:0000313" key="1">
    <source>
        <dbReference type="EMBL" id="GBP13876.1"/>
    </source>
</evidence>
<name>A0A4C1TI66_EUMVA</name>
<keyword evidence="2" id="KW-1185">Reference proteome</keyword>